<feature type="transmembrane region" description="Helical" evidence="1">
    <location>
        <begin position="7"/>
        <end position="28"/>
    </location>
</feature>
<evidence type="ECO:0000313" key="2">
    <source>
        <dbReference type="EMBL" id="ETO32155.1"/>
    </source>
</evidence>
<dbReference type="PANTHER" id="PTHR19346">
    <property type="entry name" value="SUGAR PHOSPHATE TRANSPORTER DOMAIN-CONTAINING PROTEIN"/>
    <property type="match status" value="1"/>
</dbReference>
<feature type="transmembrane region" description="Helical" evidence="1">
    <location>
        <begin position="66"/>
        <end position="90"/>
    </location>
</feature>
<evidence type="ECO:0000256" key="1">
    <source>
        <dbReference type="SAM" id="Phobius"/>
    </source>
</evidence>
<reference evidence="2 3" key="1">
    <citation type="journal article" date="2013" name="Curr. Biol.">
        <title>The Genome of the Foraminiferan Reticulomyxa filosa.</title>
        <authorList>
            <person name="Glockner G."/>
            <person name="Hulsmann N."/>
            <person name="Schleicher M."/>
            <person name="Noegel A.A."/>
            <person name="Eichinger L."/>
            <person name="Gallinger C."/>
            <person name="Pawlowski J."/>
            <person name="Sierra R."/>
            <person name="Euteneuer U."/>
            <person name="Pillet L."/>
            <person name="Moustafa A."/>
            <person name="Platzer M."/>
            <person name="Groth M."/>
            <person name="Szafranski K."/>
            <person name="Schliwa M."/>
        </authorList>
    </citation>
    <scope>NUCLEOTIDE SEQUENCE [LARGE SCALE GENOMIC DNA]</scope>
</reference>
<comment type="caution">
    <text evidence="2">The sequence shown here is derived from an EMBL/GenBank/DDBJ whole genome shotgun (WGS) entry which is preliminary data.</text>
</comment>
<dbReference type="PANTHER" id="PTHR19346:SF4">
    <property type="entry name" value="SUGAR PHOSPHATE TRANSPORTER DOMAIN-CONTAINING PROTEIN"/>
    <property type="match status" value="1"/>
</dbReference>
<feature type="transmembrane region" description="Helical" evidence="1">
    <location>
        <begin position="34"/>
        <end position="54"/>
    </location>
</feature>
<feature type="transmembrane region" description="Helical" evidence="1">
    <location>
        <begin position="110"/>
        <end position="135"/>
    </location>
</feature>
<keyword evidence="1" id="KW-0472">Membrane</keyword>
<keyword evidence="1" id="KW-0812">Transmembrane</keyword>
<proteinExistence type="predicted"/>
<dbReference type="Proteomes" id="UP000023152">
    <property type="component" value="Unassembled WGS sequence"/>
</dbReference>
<evidence type="ECO:0000313" key="3">
    <source>
        <dbReference type="Proteomes" id="UP000023152"/>
    </source>
</evidence>
<dbReference type="EMBL" id="ASPP01004444">
    <property type="protein sequence ID" value="ETO32155.1"/>
    <property type="molecule type" value="Genomic_DNA"/>
</dbReference>
<keyword evidence="1" id="KW-1133">Transmembrane helix</keyword>
<keyword evidence="3" id="KW-1185">Reference proteome</keyword>
<organism evidence="2 3">
    <name type="scientific">Reticulomyxa filosa</name>
    <dbReference type="NCBI Taxonomy" id="46433"/>
    <lineage>
        <taxon>Eukaryota</taxon>
        <taxon>Sar</taxon>
        <taxon>Rhizaria</taxon>
        <taxon>Retaria</taxon>
        <taxon>Foraminifera</taxon>
        <taxon>Monothalamids</taxon>
        <taxon>Reticulomyxidae</taxon>
        <taxon>Reticulomyxa</taxon>
    </lineage>
</organism>
<dbReference type="AlphaFoldDB" id="X6P0R3"/>
<sequence length="177" mass="20248">MVQRYRWQRVLCVACSIVGVLLIELRAMNYKFEMVAVGALLAPLSAMSAALFKTTSKKCLKNLDTWELLIFLALLGAFNLLFVWPLMWIFDATGYEILHWSRLFTNSYDWLVISLSALCGLLFDWLVIFGVIWIYPLFISIGFVLGIPLQLVVDKYCMTPHYMICNSLELFLLASAS</sequence>
<dbReference type="OrthoDB" id="10062838at2759"/>
<protein>
    <submittedName>
        <fullName evidence="2">Solute carrier family protein</fullName>
    </submittedName>
</protein>
<gene>
    <name evidence="2" type="ORF">RFI_04965</name>
</gene>
<dbReference type="InterPro" id="IPR026505">
    <property type="entry name" value="Solute_c_fam_35_mem_F3/F4"/>
</dbReference>
<name>X6P0R3_RETFI</name>
<accession>X6P0R3</accession>